<sequence length="101" mass="11144">MATGTLADIGQKLSNYSNVYLFEPDISNLTESLITNGFRDTVAKGYVLYDFRLDNLENGIEDKTCSFGLLINGLSRYSAEFKSGITDRHVYTGGGVRSSIF</sequence>
<evidence type="ECO:0000313" key="2">
    <source>
        <dbReference type="Proteomes" id="UP000468388"/>
    </source>
</evidence>
<comment type="caution">
    <text evidence="1">The sequence shown here is derived from an EMBL/GenBank/DDBJ whole genome shotgun (WGS) entry which is preliminary data.</text>
</comment>
<reference evidence="1 2" key="1">
    <citation type="submission" date="2019-12" db="EMBL/GenBank/DDBJ databases">
        <title>The draft genomic sequence of strain Chitinophaga oryziterrae JCM 16595.</title>
        <authorList>
            <person name="Zhang X."/>
        </authorList>
    </citation>
    <scope>NUCLEOTIDE SEQUENCE [LARGE SCALE GENOMIC DNA]</scope>
    <source>
        <strain evidence="1 2">JCM 16595</strain>
    </source>
</reference>
<dbReference type="AlphaFoldDB" id="A0A6N8J8M0"/>
<keyword evidence="2" id="KW-1185">Reference proteome</keyword>
<dbReference type="Proteomes" id="UP000468388">
    <property type="component" value="Unassembled WGS sequence"/>
</dbReference>
<name>A0A6N8J8M0_9BACT</name>
<organism evidence="1 2">
    <name type="scientific">Chitinophaga oryziterrae</name>
    <dbReference type="NCBI Taxonomy" id="1031224"/>
    <lineage>
        <taxon>Bacteria</taxon>
        <taxon>Pseudomonadati</taxon>
        <taxon>Bacteroidota</taxon>
        <taxon>Chitinophagia</taxon>
        <taxon>Chitinophagales</taxon>
        <taxon>Chitinophagaceae</taxon>
        <taxon>Chitinophaga</taxon>
    </lineage>
</organism>
<evidence type="ECO:0000313" key="1">
    <source>
        <dbReference type="EMBL" id="MVT41625.1"/>
    </source>
</evidence>
<protein>
    <submittedName>
        <fullName evidence="1">Uncharacterized protein</fullName>
    </submittedName>
</protein>
<proteinExistence type="predicted"/>
<gene>
    <name evidence="1" type="ORF">GO495_13620</name>
</gene>
<accession>A0A6N8J8M0</accession>
<dbReference type="EMBL" id="WRXO01000003">
    <property type="protein sequence ID" value="MVT41625.1"/>
    <property type="molecule type" value="Genomic_DNA"/>
</dbReference>